<name>A0ABP8VZQ2_9PSEU</name>
<dbReference type="EMBL" id="BAABIC010000002">
    <property type="protein sequence ID" value="GAA4677204.1"/>
    <property type="molecule type" value="Genomic_DNA"/>
</dbReference>
<evidence type="ECO:0000259" key="5">
    <source>
        <dbReference type="Pfam" id="PF00535"/>
    </source>
</evidence>
<keyword evidence="3" id="KW-0328">Glycosyltransferase</keyword>
<proteinExistence type="inferred from homology"/>
<keyword evidence="7" id="KW-1185">Reference proteome</keyword>
<evidence type="ECO:0000256" key="1">
    <source>
        <dbReference type="ARBA" id="ARBA00004776"/>
    </source>
</evidence>
<feature type="domain" description="Glycosyltransferase 2-like" evidence="5">
    <location>
        <begin position="28"/>
        <end position="161"/>
    </location>
</feature>
<protein>
    <submittedName>
        <fullName evidence="6">Glycosyltransferase family A protein</fullName>
    </submittedName>
</protein>
<organism evidence="6 7">
    <name type="scientific">Pseudonocardia yuanmonensis</name>
    <dbReference type="NCBI Taxonomy" id="1095914"/>
    <lineage>
        <taxon>Bacteria</taxon>
        <taxon>Bacillati</taxon>
        <taxon>Actinomycetota</taxon>
        <taxon>Actinomycetes</taxon>
        <taxon>Pseudonocardiales</taxon>
        <taxon>Pseudonocardiaceae</taxon>
        <taxon>Pseudonocardia</taxon>
    </lineage>
</organism>
<comment type="pathway">
    <text evidence="1">Cell wall biogenesis; cell wall polysaccharide biosynthesis.</text>
</comment>
<dbReference type="InterPro" id="IPR029044">
    <property type="entry name" value="Nucleotide-diphossugar_trans"/>
</dbReference>
<accession>A0ABP8VZQ2</accession>
<sequence>MSAPAGAGRIEPEERPGAGAQVAAEIEVLVPTRNRPVELATTLAGLAAQDHPFDVVVSDQSDDAASYDTEPAQAMIRVLELRGHRVRTRRHLPRRGVIEHRAALLASSSARYVLYLDDDVWLAPGTIALLHEAITELGCGVVGAAMQGLSHVDDERPAEQEPFERWDGRPVPETLHPDTPEWERWRLHNAANPVHLARRHLRPGERWLAYKMAWAAGCVLYDRAALEAVGGFDFWREVPQEAVGEDVVAEQRVMAKFGGAGILPSGAVHLESDTTIPDRPITADTLLRR</sequence>
<evidence type="ECO:0000256" key="4">
    <source>
        <dbReference type="ARBA" id="ARBA00022679"/>
    </source>
</evidence>
<evidence type="ECO:0000256" key="3">
    <source>
        <dbReference type="ARBA" id="ARBA00022676"/>
    </source>
</evidence>
<dbReference type="CDD" id="cd00761">
    <property type="entry name" value="Glyco_tranf_GTA_type"/>
    <property type="match status" value="1"/>
</dbReference>
<evidence type="ECO:0000256" key="2">
    <source>
        <dbReference type="ARBA" id="ARBA00006739"/>
    </source>
</evidence>
<dbReference type="InterPro" id="IPR001173">
    <property type="entry name" value="Glyco_trans_2-like"/>
</dbReference>
<dbReference type="PANTHER" id="PTHR43179:SF12">
    <property type="entry name" value="GALACTOFURANOSYLTRANSFERASE GLFT2"/>
    <property type="match status" value="1"/>
</dbReference>
<gene>
    <name evidence="6" type="ORF">GCM10023215_07210</name>
</gene>
<dbReference type="Gene3D" id="3.90.550.10">
    <property type="entry name" value="Spore Coat Polysaccharide Biosynthesis Protein SpsA, Chain A"/>
    <property type="match status" value="1"/>
</dbReference>
<reference evidence="7" key="1">
    <citation type="journal article" date="2019" name="Int. J. Syst. Evol. Microbiol.">
        <title>The Global Catalogue of Microorganisms (GCM) 10K type strain sequencing project: providing services to taxonomists for standard genome sequencing and annotation.</title>
        <authorList>
            <consortium name="The Broad Institute Genomics Platform"/>
            <consortium name="The Broad Institute Genome Sequencing Center for Infectious Disease"/>
            <person name="Wu L."/>
            <person name="Ma J."/>
        </authorList>
    </citation>
    <scope>NUCLEOTIDE SEQUENCE [LARGE SCALE GENOMIC DNA]</scope>
    <source>
        <strain evidence="7">JCM 18055</strain>
    </source>
</reference>
<evidence type="ECO:0000313" key="7">
    <source>
        <dbReference type="Proteomes" id="UP001500325"/>
    </source>
</evidence>
<dbReference type="PANTHER" id="PTHR43179">
    <property type="entry name" value="RHAMNOSYLTRANSFERASE WBBL"/>
    <property type="match status" value="1"/>
</dbReference>
<dbReference type="Pfam" id="PF00535">
    <property type="entry name" value="Glycos_transf_2"/>
    <property type="match status" value="1"/>
</dbReference>
<evidence type="ECO:0000313" key="6">
    <source>
        <dbReference type="EMBL" id="GAA4677204.1"/>
    </source>
</evidence>
<comment type="similarity">
    <text evidence="2">Belongs to the glycosyltransferase 2 family.</text>
</comment>
<comment type="caution">
    <text evidence="6">The sequence shown here is derived from an EMBL/GenBank/DDBJ whole genome shotgun (WGS) entry which is preliminary data.</text>
</comment>
<dbReference type="Proteomes" id="UP001500325">
    <property type="component" value="Unassembled WGS sequence"/>
</dbReference>
<keyword evidence="4" id="KW-0808">Transferase</keyword>
<dbReference type="SUPFAM" id="SSF53448">
    <property type="entry name" value="Nucleotide-diphospho-sugar transferases"/>
    <property type="match status" value="1"/>
</dbReference>
<dbReference type="RefSeq" id="WP_345378299.1">
    <property type="nucleotide sequence ID" value="NZ_BAABIC010000002.1"/>
</dbReference>